<dbReference type="Pfam" id="PF10503">
    <property type="entry name" value="Esterase_PHB"/>
    <property type="match status" value="1"/>
</dbReference>
<protein>
    <submittedName>
        <fullName evidence="4">PHB depolymerase family esterase</fullName>
    </submittedName>
</protein>
<feature type="region of interest" description="Disordered" evidence="3">
    <location>
        <begin position="319"/>
        <end position="338"/>
    </location>
</feature>
<dbReference type="EMBL" id="VJWA01000001">
    <property type="protein sequence ID" value="TRW17569.1"/>
    <property type="molecule type" value="Genomic_DNA"/>
</dbReference>
<sequence>MPGLSETVRKLAAMRAMPQGAASESRLTPLTGFGPNPGALSAYTFVPDDLPRGRPLVVVLHGCTQTAAGYDAGSGWSRLADEGGFALLFPEQTRANNPNTCFNWFVPADVARDGGEVASILAMVAHVVATQGIDPARIYVTGLSAGGAMTAVLLAAAPHVFAGGAIIAGLASGMTASVPEAFERMRGQGLPDTATLQARLRSASTHGGTWPTLSLWQGDADRTVAAANAEAIVEQWRGVHGVAAAPTRTERLNQHQRRVWRDAKGREVIEAITLTGMGHGTPIGGGDGVAGPYMLDIGISSTRHIARFWGLNVAAARAADAPPPRARSETPPPPRTRARVIAKPAAVSGVIEDALRAAGLLR</sequence>
<dbReference type="OrthoDB" id="9767239at2"/>
<evidence type="ECO:0000313" key="5">
    <source>
        <dbReference type="Proteomes" id="UP000317894"/>
    </source>
</evidence>
<keyword evidence="1" id="KW-0732">Signal</keyword>
<evidence type="ECO:0000256" key="3">
    <source>
        <dbReference type="SAM" id="MobiDB-lite"/>
    </source>
</evidence>
<dbReference type="SUPFAM" id="SSF53474">
    <property type="entry name" value="alpha/beta-Hydrolases"/>
    <property type="match status" value="2"/>
</dbReference>
<proteinExistence type="predicted"/>
<keyword evidence="2" id="KW-0378">Hydrolase</keyword>
<dbReference type="PANTHER" id="PTHR43037:SF1">
    <property type="entry name" value="BLL1128 PROTEIN"/>
    <property type="match status" value="1"/>
</dbReference>
<keyword evidence="5" id="KW-1185">Reference proteome</keyword>
<evidence type="ECO:0000256" key="1">
    <source>
        <dbReference type="ARBA" id="ARBA00022729"/>
    </source>
</evidence>
<reference evidence="4 5" key="1">
    <citation type="submission" date="2019-07" db="EMBL/GenBank/DDBJ databases">
        <title>Novel species isolated from glacier.</title>
        <authorList>
            <person name="Liu Q."/>
            <person name="Xin Y.-H."/>
        </authorList>
    </citation>
    <scope>NUCLEOTIDE SEQUENCE [LARGE SCALE GENOMIC DNA]</scope>
    <source>
        <strain evidence="4 5">LB1R16</strain>
    </source>
</reference>
<accession>A0A552UH71</accession>
<evidence type="ECO:0000313" key="4">
    <source>
        <dbReference type="EMBL" id="TRW17569.1"/>
    </source>
</evidence>
<gene>
    <name evidence="4" type="ORF">FMM06_05305</name>
</gene>
<dbReference type="InterPro" id="IPR010126">
    <property type="entry name" value="Esterase_phb"/>
</dbReference>
<comment type="caution">
    <text evidence="4">The sequence shown here is derived from an EMBL/GenBank/DDBJ whole genome shotgun (WGS) entry which is preliminary data.</text>
</comment>
<evidence type="ECO:0000256" key="2">
    <source>
        <dbReference type="ARBA" id="ARBA00022801"/>
    </source>
</evidence>
<organism evidence="4 5">
    <name type="scientific">Glacieibacterium frigidum</name>
    <dbReference type="NCBI Taxonomy" id="2593303"/>
    <lineage>
        <taxon>Bacteria</taxon>
        <taxon>Pseudomonadati</taxon>
        <taxon>Pseudomonadota</taxon>
        <taxon>Alphaproteobacteria</taxon>
        <taxon>Sphingomonadales</taxon>
        <taxon>Sphingosinicellaceae</taxon>
        <taxon>Glacieibacterium</taxon>
    </lineage>
</organism>
<feature type="compositionally biased region" description="Pro residues" evidence="3">
    <location>
        <begin position="321"/>
        <end position="335"/>
    </location>
</feature>
<dbReference type="NCBIfam" id="TIGR01840">
    <property type="entry name" value="esterase_phb"/>
    <property type="match status" value="1"/>
</dbReference>
<dbReference type="AlphaFoldDB" id="A0A552UH71"/>
<name>A0A552UH71_9SPHN</name>
<dbReference type="InterPro" id="IPR050955">
    <property type="entry name" value="Plant_Biomass_Hydrol_Est"/>
</dbReference>
<dbReference type="InterPro" id="IPR029058">
    <property type="entry name" value="AB_hydrolase_fold"/>
</dbReference>
<dbReference type="GO" id="GO:0005576">
    <property type="term" value="C:extracellular region"/>
    <property type="evidence" value="ECO:0007669"/>
    <property type="project" value="InterPro"/>
</dbReference>
<dbReference type="Proteomes" id="UP000317894">
    <property type="component" value="Unassembled WGS sequence"/>
</dbReference>
<dbReference type="PANTHER" id="PTHR43037">
    <property type="entry name" value="UNNAMED PRODUCT-RELATED"/>
    <property type="match status" value="1"/>
</dbReference>
<dbReference type="Gene3D" id="3.40.50.1820">
    <property type="entry name" value="alpha/beta hydrolase"/>
    <property type="match status" value="1"/>
</dbReference>
<dbReference type="GO" id="GO:0016787">
    <property type="term" value="F:hydrolase activity"/>
    <property type="evidence" value="ECO:0007669"/>
    <property type="project" value="UniProtKB-KW"/>
</dbReference>